<proteinExistence type="predicted"/>
<dbReference type="AlphaFoldDB" id="A0AAV4WLS1"/>
<sequence length="175" mass="19922">MEDARASIKNRKERNKYVGIRVANLTAFHTFSVSTATNATSHEKMFTYLRRSFNKLSLPIGLTKPGPVLMKNHVRAIKFGPKDLTKKYCQNSRNPTEETILNLISSKPFFLNYSKKIREEKLSAFQLTVNSPRDFVKIVKNARYKIVHLCGTVRSAITDEDKAEVLVTTLLSKLS</sequence>
<accession>A0AAV4WLS1</accession>
<evidence type="ECO:0000313" key="2">
    <source>
        <dbReference type="Proteomes" id="UP001054837"/>
    </source>
</evidence>
<gene>
    <name evidence="1" type="ORF">CDAR_608821</name>
</gene>
<comment type="caution">
    <text evidence="1">The sequence shown here is derived from an EMBL/GenBank/DDBJ whole genome shotgun (WGS) entry which is preliminary data.</text>
</comment>
<name>A0AAV4WLS1_9ARAC</name>
<evidence type="ECO:0000313" key="1">
    <source>
        <dbReference type="EMBL" id="GIY82799.1"/>
    </source>
</evidence>
<dbReference type="EMBL" id="BPLQ01014740">
    <property type="protein sequence ID" value="GIY82799.1"/>
    <property type="molecule type" value="Genomic_DNA"/>
</dbReference>
<reference evidence="1 2" key="1">
    <citation type="submission" date="2021-06" db="EMBL/GenBank/DDBJ databases">
        <title>Caerostris darwini draft genome.</title>
        <authorList>
            <person name="Kono N."/>
            <person name="Arakawa K."/>
        </authorList>
    </citation>
    <scope>NUCLEOTIDE SEQUENCE [LARGE SCALE GENOMIC DNA]</scope>
</reference>
<dbReference type="Proteomes" id="UP001054837">
    <property type="component" value="Unassembled WGS sequence"/>
</dbReference>
<keyword evidence="2" id="KW-1185">Reference proteome</keyword>
<organism evidence="1 2">
    <name type="scientific">Caerostris darwini</name>
    <dbReference type="NCBI Taxonomy" id="1538125"/>
    <lineage>
        <taxon>Eukaryota</taxon>
        <taxon>Metazoa</taxon>
        <taxon>Ecdysozoa</taxon>
        <taxon>Arthropoda</taxon>
        <taxon>Chelicerata</taxon>
        <taxon>Arachnida</taxon>
        <taxon>Araneae</taxon>
        <taxon>Araneomorphae</taxon>
        <taxon>Entelegynae</taxon>
        <taxon>Araneoidea</taxon>
        <taxon>Araneidae</taxon>
        <taxon>Caerostris</taxon>
    </lineage>
</organism>
<protein>
    <submittedName>
        <fullName evidence="1">Uncharacterized protein</fullName>
    </submittedName>
</protein>